<dbReference type="SUPFAM" id="SSF75304">
    <property type="entry name" value="Amidase signature (AS) enzymes"/>
    <property type="match status" value="1"/>
</dbReference>
<dbReference type="OrthoDB" id="566138at2759"/>
<protein>
    <recommendedName>
        <fullName evidence="1">Amidase domain-containing protein</fullName>
    </recommendedName>
</protein>
<name>V9CYE8_9EURO</name>
<reference evidence="2 3" key="1">
    <citation type="submission" date="2013-03" db="EMBL/GenBank/DDBJ databases">
        <title>The Genome Sequence of Cladophialophora carrionii CBS 160.54.</title>
        <authorList>
            <consortium name="The Broad Institute Genomics Platform"/>
            <person name="Cuomo C."/>
            <person name="de Hoog S."/>
            <person name="Gorbushina A."/>
            <person name="Walker B."/>
            <person name="Young S.K."/>
            <person name="Zeng Q."/>
            <person name="Gargeya S."/>
            <person name="Fitzgerald M."/>
            <person name="Haas B."/>
            <person name="Abouelleil A."/>
            <person name="Allen A.W."/>
            <person name="Alvarado L."/>
            <person name="Arachchi H.M."/>
            <person name="Berlin A.M."/>
            <person name="Chapman S.B."/>
            <person name="Gainer-Dewar J."/>
            <person name="Goldberg J."/>
            <person name="Griggs A."/>
            <person name="Gujja S."/>
            <person name="Hansen M."/>
            <person name="Howarth C."/>
            <person name="Imamovic A."/>
            <person name="Ireland A."/>
            <person name="Larimer J."/>
            <person name="McCowan C."/>
            <person name="Murphy C."/>
            <person name="Pearson M."/>
            <person name="Poon T.W."/>
            <person name="Priest M."/>
            <person name="Roberts A."/>
            <person name="Saif S."/>
            <person name="Shea T."/>
            <person name="Sisk P."/>
            <person name="Sykes S."/>
            <person name="Wortman J."/>
            <person name="Nusbaum C."/>
            <person name="Birren B."/>
        </authorList>
    </citation>
    <scope>NUCLEOTIDE SEQUENCE [LARGE SCALE GENOMIC DNA]</scope>
    <source>
        <strain evidence="2 3">CBS 160.54</strain>
    </source>
</reference>
<feature type="domain" description="Amidase" evidence="1">
    <location>
        <begin position="38"/>
        <end position="499"/>
    </location>
</feature>
<dbReference type="Proteomes" id="UP000030678">
    <property type="component" value="Unassembled WGS sequence"/>
</dbReference>
<sequence length="530" mass="56592">MASTGSQNDSHSAVNLLTTSAHELQALQSAGTLTAAALLQLCLSQVEQYNSSLKAVIALAPVGYLRKVAVGLDQERHNGKVRGPLHGIPILLKDNLNTSSDMGMDTAAGCLAFTETHPRSSADVVQRMIAAGAIVMGKANLSPDFLRPYSCDHRSETLPWAWSALGHQTQSAYVFGGFDPSDGIGGHSNPGGSSSGSAVGVSAGFCPISLGTDTIGSLTIPATRAALYSMRPSVGLVSTEGVLPVSTDYDTVGPMAKCVRDIADTLDVLVDRHNANVPGGSYSHFMTRDWSDISVGTLDPSLWKFNPDITKPVHSATVQMINETSAAYKKLEKLAKKVCNVPLIHGAELDKIDNAGDELLLEVGGYDEALKGYLQTLEKPKVSSVAELVEFNQAHADVELPKGYDKQDMLIAARDARMSKKRYQELRHQISVSLANAGVDPILKQYGVDVIIGPSDSDIYTVFGLSGYPAVTLPLGYLEFNGRPFGLVALASHHQEPLLIKVASAWEATFPKRQPPRALEEHRKGHSGSL</sequence>
<dbReference type="EMBL" id="KB822710">
    <property type="protein sequence ID" value="ETI19371.1"/>
    <property type="molecule type" value="Genomic_DNA"/>
</dbReference>
<evidence type="ECO:0000259" key="1">
    <source>
        <dbReference type="Pfam" id="PF01425"/>
    </source>
</evidence>
<dbReference type="HOGENOM" id="CLU_009600_14_3_1"/>
<dbReference type="RefSeq" id="XP_008731730.1">
    <property type="nucleotide sequence ID" value="XM_008733508.1"/>
</dbReference>
<evidence type="ECO:0000313" key="3">
    <source>
        <dbReference type="Proteomes" id="UP000030678"/>
    </source>
</evidence>
<proteinExistence type="predicted"/>
<dbReference type="InterPro" id="IPR023631">
    <property type="entry name" value="Amidase_dom"/>
</dbReference>
<dbReference type="PANTHER" id="PTHR42678:SF34">
    <property type="entry name" value="OS04G0183300 PROTEIN"/>
    <property type="match status" value="1"/>
</dbReference>
<dbReference type="Pfam" id="PF01425">
    <property type="entry name" value="Amidase"/>
    <property type="match status" value="1"/>
</dbReference>
<dbReference type="VEuPathDB" id="FungiDB:G647_09203"/>
<dbReference type="InterPro" id="IPR036928">
    <property type="entry name" value="AS_sf"/>
</dbReference>
<evidence type="ECO:0000313" key="2">
    <source>
        <dbReference type="EMBL" id="ETI19371.1"/>
    </source>
</evidence>
<dbReference type="PANTHER" id="PTHR42678">
    <property type="entry name" value="AMIDASE"/>
    <property type="match status" value="1"/>
</dbReference>
<dbReference type="AlphaFoldDB" id="V9CYE8"/>
<gene>
    <name evidence="2" type="ORF">G647_09203</name>
</gene>
<dbReference type="Gene3D" id="3.90.1300.10">
    <property type="entry name" value="Amidase signature (AS) domain"/>
    <property type="match status" value="1"/>
</dbReference>
<organism evidence="2 3">
    <name type="scientific">Cladophialophora carrionii CBS 160.54</name>
    <dbReference type="NCBI Taxonomy" id="1279043"/>
    <lineage>
        <taxon>Eukaryota</taxon>
        <taxon>Fungi</taxon>
        <taxon>Dikarya</taxon>
        <taxon>Ascomycota</taxon>
        <taxon>Pezizomycotina</taxon>
        <taxon>Eurotiomycetes</taxon>
        <taxon>Chaetothyriomycetidae</taxon>
        <taxon>Chaetothyriales</taxon>
        <taxon>Herpotrichiellaceae</taxon>
        <taxon>Cladophialophora</taxon>
    </lineage>
</organism>
<accession>V9CYE8</accession>
<dbReference type="GeneID" id="19987696"/>